<dbReference type="EMBL" id="JAVLVT010000001">
    <property type="protein sequence ID" value="MDS1269563.1"/>
    <property type="molecule type" value="Genomic_DNA"/>
</dbReference>
<evidence type="ECO:0000256" key="4">
    <source>
        <dbReference type="ARBA" id="ARBA00022989"/>
    </source>
</evidence>
<evidence type="ECO:0000256" key="6">
    <source>
        <dbReference type="SAM" id="MobiDB-lite"/>
    </source>
</evidence>
<feature type="transmembrane region" description="Helical" evidence="7">
    <location>
        <begin position="173"/>
        <end position="197"/>
    </location>
</feature>
<dbReference type="InterPro" id="IPR032694">
    <property type="entry name" value="CopC/D"/>
</dbReference>
<feature type="region of interest" description="Disordered" evidence="6">
    <location>
        <begin position="19"/>
        <end position="39"/>
    </location>
</feature>
<feature type="chain" id="PRO_5047454642" evidence="8">
    <location>
        <begin position="18"/>
        <end position="715"/>
    </location>
</feature>
<dbReference type="Pfam" id="PF09678">
    <property type="entry name" value="Caa3_CtaG"/>
    <property type="match status" value="1"/>
</dbReference>
<organism evidence="10 11">
    <name type="scientific">Lipingzhangella rawalii</name>
    <dbReference type="NCBI Taxonomy" id="2055835"/>
    <lineage>
        <taxon>Bacteria</taxon>
        <taxon>Bacillati</taxon>
        <taxon>Actinomycetota</taxon>
        <taxon>Actinomycetes</taxon>
        <taxon>Streptosporangiales</taxon>
        <taxon>Nocardiopsidaceae</taxon>
        <taxon>Lipingzhangella</taxon>
    </lineage>
</organism>
<feature type="transmembrane region" description="Helical" evidence="7">
    <location>
        <begin position="99"/>
        <end position="119"/>
    </location>
</feature>
<keyword evidence="4 7" id="KW-1133">Transmembrane helix</keyword>
<evidence type="ECO:0000313" key="10">
    <source>
        <dbReference type="EMBL" id="MDS1269563.1"/>
    </source>
</evidence>
<sequence>MSTGAVLAALASPTHEAASASSAETLDRTGAPRVTSTTNSMTSQDIGAIVRIALVSLGTCFGALILALYLGGVLTAEPIAALPDAGPVTQWGLPISKQVLNLASVATVGLLLLAVFLLPSDRGVLAHRSETYVRAASWAALVWMLAAVATLVFQMSDLQAVPVLDVLGDQLTSYASSVPPGVALMVVILVTTAIALLARTTGSAGGALGLLALALFALMPPPLTGHASSSPFHELAISAVALHVIAIALWVGGLGALLYHGLRWHDDAEAHVPTAVQRYSRMALWAYIGVGVSGLASAASRLYGVQDLVSGSYGLLILAKALLFVLLGYLGWLHRTRTVPEISSGRSAAFLRLAAVEVAVMAAVLGLSVALTRVETPEPPEAYTADAMRAVLGFPMPPEPTWETMLTLWRPDLFFATLVVVAGGLYAAGVVRLFRRGDRWPWGRTISWFLGLLTIVAVKLTGVATYSVVLFSTHMIQHMVLSMLTPMLLVLGGPATLALRALRPAQRRGDRGPREWITVLLHSSGAYYLTHPLFVVPLFVLSTYGLYFTPLFGALMLDHIGHMAMSVHFLLVGYLFYWIIIGVDPLPTRMPHLMRILVLLVTMALHAFFGVAIMSLAQPLGMEWYGIFASDIPWLDDDGGVLEDQQSGGGIAWGLGEVPTLFVMLALLFQWRKDEERKERRRERHSKRGGSDDADMDAYNAYLARLNRQAGQDGR</sequence>
<feature type="transmembrane region" description="Helical" evidence="7">
    <location>
        <begin position="446"/>
        <end position="469"/>
    </location>
</feature>
<feature type="transmembrane region" description="Helical" evidence="7">
    <location>
        <begin position="413"/>
        <end position="434"/>
    </location>
</feature>
<keyword evidence="5 7" id="KW-0472">Membrane</keyword>
<dbReference type="InterPro" id="IPR008457">
    <property type="entry name" value="Cu-R_CopD_dom"/>
</dbReference>
<dbReference type="PANTHER" id="PTHR34820:SF4">
    <property type="entry name" value="INNER MEMBRANE PROTEIN YEBZ"/>
    <property type="match status" value="1"/>
</dbReference>
<dbReference type="Pfam" id="PF05425">
    <property type="entry name" value="CopD"/>
    <property type="match status" value="1"/>
</dbReference>
<feature type="transmembrane region" description="Helical" evidence="7">
    <location>
        <begin position="131"/>
        <end position="153"/>
    </location>
</feature>
<evidence type="ECO:0000256" key="3">
    <source>
        <dbReference type="ARBA" id="ARBA00022692"/>
    </source>
</evidence>
<feature type="transmembrane region" description="Helical" evidence="7">
    <location>
        <begin position="560"/>
        <end position="581"/>
    </location>
</feature>
<dbReference type="Proteomes" id="UP001250214">
    <property type="component" value="Unassembled WGS sequence"/>
</dbReference>
<feature type="transmembrane region" description="Helical" evidence="7">
    <location>
        <begin position="350"/>
        <end position="371"/>
    </location>
</feature>
<feature type="transmembrane region" description="Helical" evidence="7">
    <location>
        <begin position="283"/>
        <end position="304"/>
    </location>
</feature>
<feature type="transmembrane region" description="Helical" evidence="7">
    <location>
        <begin position="519"/>
        <end position="540"/>
    </location>
</feature>
<feature type="transmembrane region" description="Helical" evidence="7">
    <location>
        <begin position="310"/>
        <end position="330"/>
    </location>
</feature>
<feature type="transmembrane region" description="Helical" evidence="7">
    <location>
        <begin position="204"/>
        <end position="223"/>
    </location>
</feature>
<protein>
    <submittedName>
        <fullName evidence="10">Cytochrome c oxidase assembly protein</fullName>
    </submittedName>
</protein>
<keyword evidence="11" id="KW-1185">Reference proteome</keyword>
<comment type="caution">
    <text evidence="10">The sequence shown here is derived from an EMBL/GenBank/DDBJ whole genome shotgun (WGS) entry which is preliminary data.</text>
</comment>
<evidence type="ECO:0000256" key="5">
    <source>
        <dbReference type="ARBA" id="ARBA00023136"/>
    </source>
</evidence>
<feature type="transmembrane region" description="Helical" evidence="7">
    <location>
        <begin position="475"/>
        <end position="499"/>
    </location>
</feature>
<evidence type="ECO:0000259" key="9">
    <source>
        <dbReference type="Pfam" id="PF05425"/>
    </source>
</evidence>
<feature type="transmembrane region" description="Helical" evidence="7">
    <location>
        <begin position="48"/>
        <end position="70"/>
    </location>
</feature>
<dbReference type="InterPro" id="IPR019108">
    <property type="entry name" value="Caa3_assmbl_CtaG-rel"/>
</dbReference>
<evidence type="ECO:0000256" key="1">
    <source>
        <dbReference type="ARBA" id="ARBA00004651"/>
    </source>
</evidence>
<gene>
    <name evidence="10" type="ORF">RIF23_04535</name>
</gene>
<keyword evidence="2" id="KW-1003">Cell membrane</keyword>
<feature type="signal peptide" evidence="8">
    <location>
        <begin position="1"/>
        <end position="17"/>
    </location>
</feature>
<comment type="subcellular location">
    <subcellularLocation>
        <location evidence="1">Cell membrane</location>
        <topology evidence="1">Multi-pass membrane protein</topology>
    </subcellularLocation>
</comment>
<evidence type="ECO:0000256" key="2">
    <source>
        <dbReference type="ARBA" id="ARBA00022475"/>
    </source>
</evidence>
<evidence type="ECO:0000256" key="7">
    <source>
        <dbReference type="SAM" id="Phobius"/>
    </source>
</evidence>
<name>A0ABU2H2N1_9ACTN</name>
<feature type="transmembrane region" description="Helical" evidence="7">
    <location>
        <begin position="593"/>
        <end position="617"/>
    </location>
</feature>
<proteinExistence type="predicted"/>
<evidence type="ECO:0000313" key="11">
    <source>
        <dbReference type="Proteomes" id="UP001250214"/>
    </source>
</evidence>
<dbReference type="PANTHER" id="PTHR34820">
    <property type="entry name" value="INNER MEMBRANE PROTEIN YEBZ"/>
    <property type="match status" value="1"/>
</dbReference>
<feature type="compositionally biased region" description="Basic residues" evidence="6">
    <location>
        <begin position="679"/>
        <end position="688"/>
    </location>
</feature>
<keyword evidence="8" id="KW-0732">Signal</keyword>
<evidence type="ECO:0000256" key="8">
    <source>
        <dbReference type="SAM" id="SignalP"/>
    </source>
</evidence>
<accession>A0ABU2H2N1</accession>
<feature type="transmembrane region" description="Helical" evidence="7">
    <location>
        <begin position="651"/>
        <end position="671"/>
    </location>
</feature>
<reference evidence="11" key="1">
    <citation type="submission" date="2023-07" db="EMBL/GenBank/DDBJ databases">
        <title>Novel species in the genus Lipingzhangella isolated from Sambhar Salt Lake.</title>
        <authorList>
            <person name="Jiya N."/>
            <person name="Kajale S."/>
            <person name="Sharma A."/>
        </authorList>
    </citation>
    <scope>NUCLEOTIDE SEQUENCE [LARGE SCALE GENOMIC DNA]</scope>
    <source>
        <strain evidence="11">LS1_29</strain>
    </source>
</reference>
<feature type="domain" description="Copper resistance protein D" evidence="9">
    <location>
        <begin position="275"/>
        <end position="371"/>
    </location>
</feature>
<keyword evidence="3 7" id="KW-0812">Transmembrane</keyword>
<feature type="transmembrane region" description="Helical" evidence="7">
    <location>
        <begin position="235"/>
        <end position="262"/>
    </location>
</feature>
<feature type="region of interest" description="Disordered" evidence="6">
    <location>
        <begin position="678"/>
        <end position="697"/>
    </location>
</feature>